<keyword evidence="3" id="KW-1185">Reference proteome</keyword>
<comment type="caution">
    <text evidence="2">The sequence shown here is derived from an EMBL/GenBank/DDBJ whole genome shotgun (WGS) entry which is preliminary data.</text>
</comment>
<organism evidence="2 3">
    <name type="scientific">Magnetofaba australis IT-1</name>
    <dbReference type="NCBI Taxonomy" id="1434232"/>
    <lineage>
        <taxon>Bacteria</taxon>
        <taxon>Pseudomonadati</taxon>
        <taxon>Pseudomonadota</taxon>
        <taxon>Magnetococcia</taxon>
        <taxon>Magnetococcales</taxon>
        <taxon>Magnetococcaceae</taxon>
        <taxon>Magnetofaba</taxon>
    </lineage>
</organism>
<feature type="compositionally biased region" description="Basic and acidic residues" evidence="1">
    <location>
        <begin position="91"/>
        <end position="113"/>
    </location>
</feature>
<dbReference type="Proteomes" id="UP000194003">
    <property type="component" value="Unassembled WGS sequence"/>
</dbReference>
<name>A0A1Y2K486_9PROT</name>
<feature type="compositionally biased region" description="Low complexity" evidence="1">
    <location>
        <begin position="76"/>
        <end position="85"/>
    </location>
</feature>
<proteinExistence type="predicted"/>
<sequence>MLEAQVEGFLMQALELISQRGVGHLFQFRGLHLTNLLRDEQTSPESATWPQRDPSLRAPRFPSPLPFHTESDPASRARPNSRARPYPYPDELQRVWMRPERRERHGSRYDHPV</sequence>
<gene>
    <name evidence="2" type="ORF">MAIT1_02602</name>
</gene>
<reference evidence="2 3" key="1">
    <citation type="journal article" date="2016" name="BMC Genomics">
        <title>Combined genomic and structural analyses of a cultured magnetotactic bacterium reveals its niche adaptation to a dynamic environment.</title>
        <authorList>
            <person name="Araujo A.C."/>
            <person name="Morillo V."/>
            <person name="Cypriano J."/>
            <person name="Teixeira L.C."/>
            <person name="Leao P."/>
            <person name="Lyra S."/>
            <person name="Almeida L.G."/>
            <person name="Bazylinski D.A."/>
            <person name="Vasconcellos A.T."/>
            <person name="Abreu F."/>
            <person name="Lins U."/>
        </authorList>
    </citation>
    <scope>NUCLEOTIDE SEQUENCE [LARGE SCALE GENOMIC DNA]</scope>
    <source>
        <strain evidence="2 3">IT-1</strain>
    </source>
</reference>
<dbReference type="STRING" id="1434232.MAIT1_02602"/>
<dbReference type="EMBL" id="LVJN01000020">
    <property type="protein sequence ID" value="OSM02456.1"/>
    <property type="molecule type" value="Genomic_DNA"/>
</dbReference>
<accession>A0A1Y2K486</accession>
<evidence type="ECO:0000256" key="1">
    <source>
        <dbReference type="SAM" id="MobiDB-lite"/>
    </source>
</evidence>
<dbReference type="AlphaFoldDB" id="A0A1Y2K486"/>
<protein>
    <submittedName>
        <fullName evidence="2">Uncharacterized protein</fullName>
    </submittedName>
</protein>
<evidence type="ECO:0000313" key="3">
    <source>
        <dbReference type="Proteomes" id="UP000194003"/>
    </source>
</evidence>
<feature type="region of interest" description="Disordered" evidence="1">
    <location>
        <begin position="39"/>
        <end position="113"/>
    </location>
</feature>
<evidence type="ECO:0000313" key="2">
    <source>
        <dbReference type="EMBL" id="OSM02456.1"/>
    </source>
</evidence>